<dbReference type="AlphaFoldDB" id="A0A974WM63"/>
<dbReference type="KEGG" id="fuv:JR347_02475"/>
<dbReference type="InterPro" id="IPR052038">
    <property type="entry name" value="Type-VII_TA_antitoxin"/>
</dbReference>
<keyword evidence="8" id="KW-0460">Magnesium</keyword>
<dbReference type="SUPFAM" id="SSF81301">
    <property type="entry name" value="Nucleotidyltransferase"/>
    <property type="match status" value="1"/>
</dbReference>
<keyword evidence="3" id="KW-0808">Transferase</keyword>
<dbReference type="Proteomes" id="UP000662783">
    <property type="component" value="Chromosome"/>
</dbReference>
<evidence type="ECO:0000256" key="5">
    <source>
        <dbReference type="ARBA" id="ARBA00022723"/>
    </source>
</evidence>
<evidence type="ECO:0000256" key="3">
    <source>
        <dbReference type="ARBA" id="ARBA00022679"/>
    </source>
</evidence>
<dbReference type="GO" id="GO:0046872">
    <property type="term" value="F:metal ion binding"/>
    <property type="evidence" value="ECO:0007669"/>
    <property type="project" value="UniProtKB-KW"/>
</dbReference>
<evidence type="ECO:0000256" key="9">
    <source>
        <dbReference type="ARBA" id="ARBA00038276"/>
    </source>
</evidence>
<keyword evidence="4" id="KW-0548">Nucleotidyltransferase</keyword>
<dbReference type="GO" id="GO:0005524">
    <property type="term" value="F:ATP binding"/>
    <property type="evidence" value="ECO:0007669"/>
    <property type="project" value="UniProtKB-KW"/>
</dbReference>
<evidence type="ECO:0000256" key="6">
    <source>
        <dbReference type="ARBA" id="ARBA00022741"/>
    </source>
</evidence>
<dbReference type="Pfam" id="PF01909">
    <property type="entry name" value="NTP_transf_2"/>
    <property type="match status" value="1"/>
</dbReference>
<gene>
    <name evidence="11" type="ORF">JR347_02475</name>
</gene>
<keyword evidence="7" id="KW-0067">ATP-binding</keyword>
<evidence type="ECO:0000256" key="7">
    <source>
        <dbReference type="ARBA" id="ARBA00022840"/>
    </source>
</evidence>
<evidence type="ECO:0000313" key="11">
    <source>
        <dbReference type="EMBL" id="QSE97968.1"/>
    </source>
</evidence>
<comment type="similarity">
    <text evidence="9">Belongs to the MntA antitoxin family.</text>
</comment>
<evidence type="ECO:0000256" key="4">
    <source>
        <dbReference type="ARBA" id="ARBA00022695"/>
    </source>
</evidence>
<dbReference type="GO" id="GO:0016779">
    <property type="term" value="F:nucleotidyltransferase activity"/>
    <property type="evidence" value="ECO:0007669"/>
    <property type="project" value="UniProtKB-KW"/>
</dbReference>
<name>A0A974WM63_9BACT</name>
<keyword evidence="12" id="KW-1185">Reference proteome</keyword>
<keyword evidence="6" id="KW-0547">Nucleotide-binding</keyword>
<organism evidence="11 12">
    <name type="scientific">Fulvivirga lutea</name>
    <dbReference type="NCBI Taxonomy" id="2810512"/>
    <lineage>
        <taxon>Bacteria</taxon>
        <taxon>Pseudomonadati</taxon>
        <taxon>Bacteroidota</taxon>
        <taxon>Cytophagia</taxon>
        <taxon>Cytophagales</taxon>
        <taxon>Fulvivirgaceae</taxon>
        <taxon>Fulvivirga</taxon>
    </lineage>
</organism>
<dbReference type="Gene3D" id="3.30.460.10">
    <property type="entry name" value="Beta Polymerase, domain 2"/>
    <property type="match status" value="1"/>
</dbReference>
<evidence type="ECO:0000256" key="8">
    <source>
        <dbReference type="ARBA" id="ARBA00022842"/>
    </source>
</evidence>
<dbReference type="PANTHER" id="PTHR33571">
    <property type="entry name" value="SSL8005 PROTEIN"/>
    <property type="match status" value="1"/>
</dbReference>
<protein>
    <submittedName>
        <fullName evidence="11">Nucleotidyltransferase family protein</fullName>
    </submittedName>
</protein>
<proteinExistence type="inferred from homology"/>
<keyword evidence="5" id="KW-0479">Metal-binding</keyword>
<keyword evidence="2" id="KW-1277">Toxin-antitoxin system</keyword>
<dbReference type="EMBL" id="CP070608">
    <property type="protein sequence ID" value="QSE97968.1"/>
    <property type="molecule type" value="Genomic_DNA"/>
</dbReference>
<dbReference type="CDD" id="cd05403">
    <property type="entry name" value="NT_KNTase_like"/>
    <property type="match status" value="1"/>
</dbReference>
<reference evidence="11" key="1">
    <citation type="submission" date="2021-02" db="EMBL/GenBank/DDBJ databases">
        <title>Fulvivirga sp. S481 isolated from sea water.</title>
        <authorList>
            <person name="Bae S.S."/>
            <person name="Baek K."/>
        </authorList>
    </citation>
    <scope>NUCLEOTIDE SEQUENCE</scope>
    <source>
        <strain evidence="11">S481</strain>
    </source>
</reference>
<dbReference type="InterPro" id="IPR043519">
    <property type="entry name" value="NT_sf"/>
</dbReference>
<accession>A0A974WM63</accession>
<dbReference type="RefSeq" id="WP_205722476.1">
    <property type="nucleotide sequence ID" value="NZ_CP070608.1"/>
</dbReference>
<sequence>MESSLLDKKLRIILPEIKERYQIEKLGYFGSYAKGEQTSASDVDILVYFKKPLGWDFFELKNILEERLSMNIDLVSYNALIPSLKNEILESTKFID</sequence>
<evidence type="ECO:0000256" key="1">
    <source>
        <dbReference type="ARBA" id="ARBA00001946"/>
    </source>
</evidence>
<dbReference type="InterPro" id="IPR002934">
    <property type="entry name" value="Polymerase_NTP_transf_dom"/>
</dbReference>
<evidence type="ECO:0000259" key="10">
    <source>
        <dbReference type="Pfam" id="PF01909"/>
    </source>
</evidence>
<feature type="domain" description="Polymerase nucleotidyl transferase" evidence="10">
    <location>
        <begin position="10"/>
        <end position="94"/>
    </location>
</feature>
<evidence type="ECO:0000313" key="12">
    <source>
        <dbReference type="Proteomes" id="UP000662783"/>
    </source>
</evidence>
<evidence type="ECO:0000256" key="2">
    <source>
        <dbReference type="ARBA" id="ARBA00022649"/>
    </source>
</evidence>
<comment type="cofactor">
    <cofactor evidence="1">
        <name>Mg(2+)</name>
        <dbReference type="ChEBI" id="CHEBI:18420"/>
    </cofactor>
</comment>
<dbReference type="PANTHER" id="PTHR33571:SF14">
    <property type="entry name" value="PROTEIN ADENYLYLTRANSFERASE MJ0435-RELATED"/>
    <property type="match status" value="1"/>
</dbReference>